<protein>
    <recommendedName>
        <fullName evidence="5">Lipoprotein</fullName>
    </recommendedName>
</protein>
<name>A0ABR6HPH2_9RHOB</name>
<feature type="compositionally biased region" description="Pro residues" evidence="1">
    <location>
        <begin position="45"/>
        <end position="55"/>
    </location>
</feature>
<keyword evidence="2" id="KW-0732">Signal</keyword>
<organism evidence="3 4">
    <name type="scientific">Limimaricola variabilis</name>
    <dbReference type="NCBI Taxonomy" id="1492771"/>
    <lineage>
        <taxon>Bacteria</taxon>
        <taxon>Pseudomonadati</taxon>
        <taxon>Pseudomonadota</taxon>
        <taxon>Alphaproteobacteria</taxon>
        <taxon>Rhodobacterales</taxon>
        <taxon>Paracoccaceae</taxon>
        <taxon>Limimaricola</taxon>
    </lineage>
</organism>
<evidence type="ECO:0008006" key="5">
    <source>
        <dbReference type="Google" id="ProtNLM"/>
    </source>
</evidence>
<feature type="chain" id="PRO_5047287476" description="Lipoprotein" evidence="2">
    <location>
        <begin position="22"/>
        <end position="165"/>
    </location>
</feature>
<dbReference type="EMBL" id="JACIBX010000006">
    <property type="protein sequence ID" value="MBB3712318.1"/>
    <property type="molecule type" value="Genomic_DNA"/>
</dbReference>
<sequence>MTRMPRLLPALAVLPLLAACAEVPTTAVVQPAPVFPAPTTQAAPAPAPRPAPTPLQAPAQVTTAPLSSGASSSNSSSTSSAAAAPAPTAGAITASNPRELGTPPEQVTSALLPGTPPSAVFQNGDGCYLFSIERTEPLSGYPVRDENGVPICENDDGSVGPRPSS</sequence>
<dbReference type="RefSeq" id="WP_183472201.1">
    <property type="nucleotide sequence ID" value="NZ_JACIBX010000006.1"/>
</dbReference>
<feature type="region of interest" description="Disordered" evidence="1">
    <location>
        <begin position="39"/>
        <end position="118"/>
    </location>
</feature>
<evidence type="ECO:0000313" key="4">
    <source>
        <dbReference type="Proteomes" id="UP000576152"/>
    </source>
</evidence>
<evidence type="ECO:0000256" key="1">
    <source>
        <dbReference type="SAM" id="MobiDB-lite"/>
    </source>
</evidence>
<reference evidence="3 4" key="1">
    <citation type="submission" date="2020-08" db="EMBL/GenBank/DDBJ databases">
        <title>Genomic Encyclopedia of Type Strains, Phase III (KMG-III): the genomes of soil and plant-associated and newly described type strains.</title>
        <authorList>
            <person name="Whitman W."/>
        </authorList>
    </citation>
    <scope>NUCLEOTIDE SEQUENCE [LARGE SCALE GENOMIC DNA]</scope>
    <source>
        <strain evidence="3 4">CECT 8572</strain>
    </source>
</reference>
<evidence type="ECO:0000256" key="2">
    <source>
        <dbReference type="SAM" id="SignalP"/>
    </source>
</evidence>
<feature type="compositionally biased region" description="Low complexity" evidence="1">
    <location>
        <begin position="56"/>
        <end position="95"/>
    </location>
</feature>
<gene>
    <name evidence="3" type="ORF">FHS00_001900</name>
</gene>
<proteinExistence type="predicted"/>
<comment type="caution">
    <text evidence="3">The sequence shown here is derived from an EMBL/GenBank/DDBJ whole genome shotgun (WGS) entry which is preliminary data.</text>
</comment>
<dbReference type="Proteomes" id="UP000576152">
    <property type="component" value="Unassembled WGS sequence"/>
</dbReference>
<feature type="signal peptide" evidence="2">
    <location>
        <begin position="1"/>
        <end position="21"/>
    </location>
</feature>
<evidence type="ECO:0000313" key="3">
    <source>
        <dbReference type="EMBL" id="MBB3712318.1"/>
    </source>
</evidence>
<keyword evidence="4" id="KW-1185">Reference proteome</keyword>
<accession>A0ABR6HPH2</accession>
<dbReference type="PROSITE" id="PS51257">
    <property type="entry name" value="PROKAR_LIPOPROTEIN"/>
    <property type="match status" value="1"/>
</dbReference>
<feature type="region of interest" description="Disordered" evidence="1">
    <location>
        <begin position="134"/>
        <end position="165"/>
    </location>
</feature>